<evidence type="ECO:0000313" key="1">
    <source>
        <dbReference type="EMBL" id="KAK0478024.1"/>
    </source>
</evidence>
<gene>
    <name evidence="1" type="ORF">EDD18DRAFT_1210238</name>
</gene>
<dbReference type="EMBL" id="JAUEPU010000104">
    <property type="protein sequence ID" value="KAK0478024.1"/>
    <property type="molecule type" value="Genomic_DNA"/>
</dbReference>
<dbReference type="GO" id="GO:0016705">
    <property type="term" value="F:oxidoreductase activity, acting on paired donors, with incorporation or reduction of molecular oxygen"/>
    <property type="evidence" value="ECO:0007669"/>
    <property type="project" value="InterPro"/>
</dbReference>
<dbReference type="GO" id="GO:0004497">
    <property type="term" value="F:monooxygenase activity"/>
    <property type="evidence" value="ECO:0007669"/>
    <property type="project" value="InterPro"/>
</dbReference>
<dbReference type="GO" id="GO:0005506">
    <property type="term" value="F:iron ion binding"/>
    <property type="evidence" value="ECO:0007669"/>
    <property type="project" value="InterPro"/>
</dbReference>
<keyword evidence="2" id="KW-1185">Reference proteome</keyword>
<dbReference type="Gene3D" id="1.10.630.10">
    <property type="entry name" value="Cytochrome P450"/>
    <property type="match status" value="1"/>
</dbReference>
<comment type="caution">
    <text evidence="1">The sequence shown here is derived from an EMBL/GenBank/DDBJ whole genome shotgun (WGS) entry which is preliminary data.</text>
</comment>
<dbReference type="Proteomes" id="UP001175228">
    <property type="component" value="Unassembled WGS sequence"/>
</dbReference>
<dbReference type="InterPro" id="IPR036396">
    <property type="entry name" value="Cyt_P450_sf"/>
</dbReference>
<evidence type="ECO:0000313" key="2">
    <source>
        <dbReference type="Proteomes" id="UP001175228"/>
    </source>
</evidence>
<accession>A0AA39P6F8</accession>
<name>A0AA39P6F8_9AGAR</name>
<reference evidence="1" key="1">
    <citation type="submission" date="2023-06" db="EMBL/GenBank/DDBJ databases">
        <authorList>
            <consortium name="Lawrence Berkeley National Laboratory"/>
            <person name="Ahrendt S."/>
            <person name="Sahu N."/>
            <person name="Indic B."/>
            <person name="Wong-Bajracharya J."/>
            <person name="Merenyi Z."/>
            <person name="Ke H.-M."/>
            <person name="Monk M."/>
            <person name="Kocsube S."/>
            <person name="Drula E."/>
            <person name="Lipzen A."/>
            <person name="Balint B."/>
            <person name="Henrissat B."/>
            <person name="Andreopoulos B."/>
            <person name="Martin F.M."/>
            <person name="Harder C.B."/>
            <person name="Rigling D."/>
            <person name="Ford K.L."/>
            <person name="Foster G.D."/>
            <person name="Pangilinan J."/>
            <person name="Papanicolaou A."/>
            <person name="Barry K."/>
            <person name="LaButti K."/>
            <person name="Viragh M."/>
            <person name="Koriabine M."/>
            <person name="Yan M."/>
            <person name="Riley R."/>
            <person name="Champramary S."/>
            <person name="Plett K.L."/>
            <person name="Tsai I.J."/>
            <person name="Slot J."/>
            <person name="Sipos G."/>
            <person name="Plett J."/>
            <person name="Nagy L.G."/>
            <person name="Grigoriev I.V."/>
        </authorList>
    </citation>
    <scope>NUCLEOTIDE SEQUENCE</scope>
    <source>
        <strain evidence="1">HWK02</strain>
    </source>
</reference>
<sequence length="94" mass="10656">MIPTHLRRTTSIFSVSISHLATVAKKKMSDQETDSQRLSIPLRAAISWLLYEPSRHPEDQMRVRREVATANFKAPGALTCDDYDAMAWLNAVIK</sequence>
<dbReference type="AlphaFoldDB" id="A0AA39P6F8"/>
<proteinExistence type="predicted"/>
<feature type="non-terminal residue" evidence="1">
    <location>
        <position position="94"/>
    </location>
</feature>
<protein>
    <submittedName>
        <fullName evidence="1">Uncharacterized protein</fullName>
    </submittedName>
</protein>
<dbReference type="GO" id="GO:0020037">
    <property type="term" value="F:heme binding"/>
    <property type="evidence" value="ECO:0007669"/>
    <property type="project" value="InterPro"/>
</dbReference>
<organism evidence="1 2">
    <name type="scientific">Armillaria luteobubalina</name>
    <dbReference type="NCBI Taxonomy" id="153913"/>
    <lineage>
        <taxon>Eukaryota</taxon>
        <taxon>Fungi</taxon>
        <taxon>Dikarya</taxon>
        <taxon>Basidiomycota</taxon>
        <taxon>Agaricomycotina</taxon>
        <taxon>Agaricomycetes</taxon>
        <taxon>Agaricomycetidae</taxon>
        <taxon>Agaricales</taxon>
        <taxon>Marasmiineae</taxon>
        <taxon>Physalacriaceae</taxon>
        <taxon>Armillaria</taxon>
    </lineage>
</organism>
<dbReference type="SUPFAM" id="SSF48264">
    <property type="entry name" value="Cytochrome P450"/>
    <property type="match status" value="1"/>
</dbReference>